<evidence type="ECO:0000256" key="3">
    <source>
        <dbReference type="ARBA" id="ARBA00023004"/>
    </source>
</evidence>
<reference evidence="6" key="1">
    <citation type="submission" date="2020-11" db="EMBL/GenBank/DDBJ databases">
        <authorList>
            <person name="Tran Van P."/>
        </authorList>
    </citation>
    <scope>NUCLEOTIDE SEQUENCE</scope>
</reference>
<protein>
    <recommendedName>
        <fullName evidence="8">Cytochrome P450</fullName>
    </recommendedName>
</protein>
<gene>
    <name evidence="6" type="ORF">DSTB1V02_LOCUS8141</name>
</gene>
<sequence length="357" mass="41108">MRNFIKESNAGLVASSGKLWHENRRFTVKVLREFGIAKAPQLNAMILQEVLKICEIIERNKDEPQDLLHPINVAIINMIWKLTAGKQFEYDDSELKDIQDRLIVLTEDAHTLGPFQIYPSLLQFWSPVRRAYERLVKGINRGQGFEKLVGYMPFLTIAKEVEKHKLSLEGKAPSDYIDAYLQQMNELEERGESSPNFTEFQLWANVSDLFFAGSETTTHSMTWCILFLLRHPDKQEILQSEVDQVVGKDRLPSLDDRHQPGGVQSKERFLDEDGKVKTNVSNFLPFGLGRRQCLGESLAKMELFLFMAIFMQKFTFCVPEGHPIPPREANESLIVHSPKPYKVLLKERLHDSRVLHA</sequence>
<dbReference type="Pfam" id="PF00067">
    <property type="entry name" value="p450"/>
    <property type="match status" value="2"/>
</dbReference>
<keyword evidence="2 5" id="KW-0479">Metal-binding</keyword>
<dbReference type="PRINTS" id="PR00385">
    <property type="entry name" value="P450"/>
</dbReference>
<dbReference type="GO" id="GO:0006082">
    <property type="term" value="P:organic acid metabolic process"/>
    <property type="evidence" value="ECO:0007669"/>
    <property type="project" value="TreeGrafter"/>
</dbReference>
<name>A0A7R8XD49_9CRUS</name>
<dbReference type="EMBL" id="CAJPEV010001795">
    <property type="protein sequence ID" value="CAG0894369.1"/>
    <property type="molecule type" value="Genomic_DNA"/>
</dbReference>
<dbReference type="PRINTS" id="PR00463">
    <property type="entry name" value="EP450I"/>
</dbReference>
<dbReference type="PROSITE" id="PS00086">
    <property type="entry name" value="CYTOCHROME_P450"/>
    <property type="match status" value="1"/>
</dbReference>
<keyword evidence="5" id="KW-0349">Heme</keyword>
<dbReference type="EMBL" id="LR901312">
    <property type="protein sequence ID" value="CAD7248323.1"/>
    <property type="molecule type" value="Genomic_DNA"/>
</dbReference>
<dbReference type="Proteomes" id="UP000677054">
    <property type="component" value="Unassembled WGS sequence"/>
</dbReference>
<organism evidence="6">
    <name type="scientific">Darwinula stevensoni</name>
    <dbReference type="NCBI Taxonomy" id="69355"/>
    <lineage>
        <taxon>Eukaryota</taxon>
        <taxon>Metazoa</taxon>
        <taxon>Ecdysozoa</taxon>
        <taxon>Arthropoda</taxon>
        <taxon>Crustacea</taxon>
        <taxon>Oligostraca</taxon>
        <taxon>Ostracoda</taxon>
        <taxon>Podocopa</taxon>
        <taxon>Podocopida</taxon>
        <taxon>Darwinulocopina</taxon>
        <taxon>Darwinuloidea</taxon>
        <taxon>Darwinulidae</taxon>
        <taxon>Darwinula</taxon>
    </lineage>
</organism>
<evidence type="ECO:0000256" key="4">
    <source>
        <dbReference type="ARBA" id="ARBA00023033"/>
    </source>
</evidence>
<dbReference type="AlphaFoldDB" id="A0A7R8XD49"/>
<dbReference type="InterPro" id="IPR001128">
    <property type="entry name" value="Cyt_P450"/>
</dbReference>
<comment type="similarity">
    <text evidence="1 5">Belongs to the cytochrome P450 family.</text>
</comment>
<dbReference type="Gene3D" id="1.10.630.10">
    <property type="entry name" value="Cytochrome P450"/>
    <property type="match status" value="2"/>
</dbReference>
<keyword evidence="3 5" id="KW-0408">Iron</keyword>
<evidence type="ECO:0000313" key="6">
    <source>
        <dbReference type="EMBL" id="CAD7248323.1"/>
    </source>
</evidence>
<dbReference type="GO" id="GO:0016712">
    <property type="term" value="F:oxidoreductase activity, acting on paired donors, with incorporation or reduction of molecular oxygen, reduced flavin or flavoprotein as one donor, and incorporation of one atom of oxygen"/>
    <property type="evidence" value="ECO:0007669"/>
    <property type="project" value="TreeGrafter"/>
</dbReference>
<dbReference type="PANTHER" id="PTHR24300:SF397">
    <property type="entry name" value="CYTOCHROME P450 2U1"/>
    <property type="match status" value="1"/>
</dbReference>
<accession>A0A7R8XD49</accession>
<dbReference type="GO" id="GO:0005506">
    <property type="term" value="F:iron ion binding"/>
    <property type="evidence" value="ECO:0007669"/>
    <property type="project" value="InterPro"/>
</dbReference>
<evidence type="ECO:0008006" key="8">
    <source>
        <dbReference type="Google" id="ProtNLM"/>
    </source>
</evidence>
<dbReference type="InterPro" id="IPR036396">
    <property type="entry name" value="Cyt_P450_sf"/>
</dbReference>
<dbReference type="InterPro" id="IPR050182">
    <property type="entry name" value="Cytochrome_P450_fam2"/>
</dbReference>
<dbReference type="GO" id="GO:0020037">
    <property type="term" value="F:heme binding"/>
    <property type="evidence" value="ECO:0007669"/>
    <property type="project" value="InterPro"/>
</dbReference>
<dbReference type="InterPro" id="IPR017972">
    <property type="entry name" value="Cyt_P450_CS"/>
</dbReference>
<dbReference type="PANTHER" id="PTHR24300">
    <property type="entry name" value="CYTOCHROME P450 508A4-RELATED"/>
    <property type="match status" value="1"/>
</dbReference>
<evidence type="ECO:0000256" key="2">
    <source>
        <dbReference type="ARBA" id="ARBA00022723"/>
    </source>
</evidence>
<dbReference type="OrthoDB" id="1055148at2759"/>
<keyword evidence="4 5" id="KW-0503">Monooxygenase</keyword>
<dbReference type="GO" id="GO:0005737">
    <property type="term" value="C:cytoplasm"/>
    <property type="evidence" value="ECO:0007669"/>
    <property type="project" value="TreeGrafter"/>
</dbReference>
<dbReference type="SUPFAM" id="SSF48264">
    <property type="entry name" value="Cytochrome P450"/>
    <property type="match status" value="1"/>
</dbReference>
<dbReference type="GO" id="GO:0008395">
    <property type="term" value="F:steroid hydroxylase activity"/>
    <property type="evidence" value="ECO:0007669"/>
    <property type="project" value="TreeGrafter"/>
</dbReference>
<dbReference type="GO" id="GO:0006805">
    <property type="term" value="P:xenobiotic metabolic process"/>
    <property type="evidence" value="ECO:0007669"/>
    <property type="project" value="TreeGrafter"/>
</dbReference>
<evidence type="ECO:0000256" key="5">
    <source>
        <dbReference type="RuleBase" id="RU000461"/>
    </source>
</evidence>
<keyword evidence="5" id="KW-0560">Oxidoreductase</keyword>
<keyword evidence="7" id="KW-1185">Reference proteome</keyword>
<evidence type="ECO:0000313" key="7">
    <source>
        <dbReference type="Proteomes" id="UP000677054"/>
    </source>
</evidence>
<evidence type="ECO:0000256" key="1">
    <source>
        <dbReference type="ARBA" id="ARBA00010617"/>
    </source>
</evidence>
<proteinExistence type="inferred from homology"/>
<dbReference type="InterPro" id="IPR002401">
    <property type="entry name" value="Cyt_P450_E_grp-I"/>
</dbReference>